<dbReference type="FunFam" id="3.40.50.720:FF:000105">
    <property type="entry name" value="Pyrroline-5-carboxylate reductase"/>
    <property type="match status" value="1"/>
</dbReference>
<evidence type="ECO:0000256" key="8">
    <source>
        <dbReference type="ARBA" id="ARBA00050547"/>
    </source>
</evidence>
<dbReference type="NCBIfam" id="TIGR00112">
    <property type="entry name" value="proC"/>
    <property type="match status" value="1"/>
</dbReference>
<feature type="binding site" evidence="12">
    <location>
        <begin position="70"/>
        <end position="73"/>
    </location>
    <ligand>
        <name>NADP(+)</name>
        <dbReference type="ChEBI" id="CHEBI:58349"/>
    </ligand>
</feature>
<evidence type="ECO:0000256" key="1">
    <source>
        <dbReference type="ARBA" id="ARBA00005205"/>
    </source>
</evidence>
<feature type="domain" description="Pyrroline-5-carboxylate reductase catalytic N-terminal" evidence="14">
    <location>
        <begin position="5"/>
        <end position="99"/>
    </location>
</feature>
<dbReference type="Pfam" id="PF14748">
    <property type="entry name" value="P5CR_dimer"/>
    <property type="match status" value="1"/>
</dbReference>
<dbReference type="PROSITE" id="PS00521">
    <property type="entry name" value="P5CR"/>
    <property type="match status" value="1"/>
</dbReference>
<feature type="domain" description="Pyrroline-5-carboxylate reductase dimerisation" evidence="15">
    <location>
        <begin position="162"/>
        <end position="266"/>
    </location>
</feature>
<organism evidence="16 17">
    <name type="scientific">Pseudomonas xionganensis</name>
    <dbReference type="NCBI Taxonomy" id="2654845"/>
    <lineage>
        <taxon>Bacteria</taxon>
        <taxon>Pseudomonadati</taxon>
        <taxon>Pseudomonadota</taxon>
        <taxon>Gammaproteobacteria</taxon>
        <taxon>Pseudomonadales</taxon>
        <taxon>Pseudomonadaceae</taxon>
        <taxon>Pseudomonas</taxon>
    </lineage>
</organism>
<evidence type="ECO:0000256" key="7">
    <source>
        <dbReference type="ARBA" id="ARBA00023002"/>
    </source>
</evidence>
<gene>
    <name evidence="10" type="primary">proC</name>
    <name evidence="16" type="ORF">GJV18_03285</name>
</gene>
<keyword evidence="4 10" id="KW-0028">Amino-acid biosynthesis</keyword>
<evidence type="ECO:0000256" key="6">
    <source>
        <dbReference type="ARBA" id="ARBA00022857"/>
    </source>
</evidence>
<keyword evidence="7 10" id="KW-0560">Oxidoreductase</keyword>
<keyword evidence="3 10" id="KW-0963">Cytoplasm</keyword>
<reference evidence="16 17" key="1">
    <citation type="submission" date="2019-11" db="EMBL/GenBank/DDBJ databases">
        <title>Pseudomonas flavidum sp. nov., isolated from Baiyang Lake.</title>
        <authorList>
            <person name="Zhao Y."/>
        </authorList>
    </citation>
    <scope>NUCLEOTIDE SEQUENCE [LARGE SCALE GENOMIC DNA]</scope>
    <source>
        <strain evidence="17">R-22-3 w-18</strain>
    </source>
</reference>
<dbReference type="GO" id="GO:0004735">
    <property type="term" value="F:pyrroline-5-carboxylate reductase activity"/>
    <property type="evidence" value="ECO:0007669"/>
    <property type="project" value="UniProtKB-UniRule"/>
</dbReference>
<keyword evidence="17" id="KW-1185">Reference proteome</keyword>
<dbReference type="EMBL" id="WKJZ01000001">
    <property type="protein sequence ID" value="MVW74333.1"/>
    <property type="molecule type" value="Genomic_DNA"/>
</dbReference>
<dbReference type="InterPro" id="IPR053790">
    <property type="entry name" value="P5CR-like_CS"/>
</dbReference>
<evidence type="ECO:0000256" key="9">
    <source>
        <dbReference type="ARBA" id="ARBA00052690"/>
    </source>
</evidence>
<dbReference type="Gene3D" id="1.10.3730.10">
    <property type="entry name" value="ProC C-terminal domain-like"/>
    <property type="match status" value="1"/>
</dbReference>
<comment type="function">
    <text evidence="10">Catalyzes the reduction of 1-pyrroline-5-carboxylate (PCA) to L-proline.</text>
</comment>
<evidence type="ECO:0000259" key="14">
    <source>
        <dbReference type="Pfam" id="PF03807"/>
    </source>
</evidence>
<comment type="similarity">
    <text evidence="2 10 13">Belongs to the pyrroline-5-carboxylate reductase family.</text>
</comment>
<dbReference type="SUPFAM" id="SSF51735">
    <property type="entry name" value="NAD(P)-binding Rossmann-fold domains"/>
    <property type="match status" value="1"/>
</dbReference>
<name>A0A6I4KX63_9PSED</name>
<proteinExistence type="inferred from homology"/>
<dbReference type="RefSeq" id="WP_160343292.1">
    <property type="nucleotide sequence ID" value="NZ_WKJZ01000001.1"/>
</dbReference>
<comment type="catalytic activity">
    <reaction evidence="9 10 13">
        <text>L-proline + NADP(+) = (S)-1-pyrroline-5-carboxylate + NADPH + 2 H(+)</text>
        <dbReference type="Rhea" id="RHEA:14109"/>
        <dbReference type="ChEBI" id="CHEBI:15378"/>
        <dbReference type="ChEBI" id="CHEBI:17388"/>
        <dbReference type="ChEBI" id="CHEBI:57783"/>
        <dbReference type="ChEBI" id="CHEBI:58349"/>
        <dbReference type="ChEBI" id="CHEBI:60039"/>
        <dbReference type="EC" id="1.5.1.2"/>
    </reaction>
</comment>
<dbReference type="InterPro" id="IPR036291">
    <property type="entry name" value="NAD(P)-bd_dom_sf"/>
</dbReference>
<dbReference type="GO" id="GO:0005737">
    <property type="term" value="C:cytoplasm"/>
    <property type="evidence" value="ECO:0007669"/>
    <property type="project" value="UniProtKB-SubCell"/>
</dbReference>
<dbReference type="PIRSF" id="PIRSF000193">
    <property type="entry name" value="Pyrrol-5-carb_rd"/>
    <property type="match status" value="1"/>
</dbReference>
<dbReference type="InterPro" id="IPR000304">
    <property type="entry name" value="Pyrroline-COOH_reductase"/>
</dbReference>
<protein>
    <recommendedName>
        <fullName evidence="10 11">Pyrroline-5-carboxylate reductase</fullName>
        <shortName evidence="10">P5C reductase</shortName>
        <shortName evidence="10">P5CR</shortName>
        <ecNumber evidence="10 11">1.5.1.2</ecNumber>
    </recommendedName>
    <alternativeName>
        <fullName evidence="10">PCA reductase</fullName>
    </alternativeName>
</protein>
<dbReference type="Proteomes" id="UP000429555">
    <property type="component" value="Unassembled WGS sequence"/>
</dbReference>
<evidence type="ECO:0000256" key="11">
    <source>
        <dbReference type="NCBIfam" id="TIGR00112"/>
    </source>
</evidence>
<dbReference type="UniPathway" id="UPA00098">
    <property type="reaction ID" value="UER00361"/>
</dbReference>
<dbReference type="PANTHER" id="PTHR11645:SF0">
    <property type="entry name" value="PYRROLINE-5-CARBOXYLATE REDUCTASE 3"/>
    <property type="match status" value="1"/>
</dbReference>
<evidence type="ECO:0000313" key="16">
    <source>
        <dbReference type="EMBL" id="MVW74333.1"/>
    </source>
</evidence>
<feature type="binding site" evidence="12">
    <location>
        <position position="57"/>
    </location>
    <ligand>
        <name>NADPH</name>
        <dbReference type="ChEBI" id="CHEBI:57783"/>
    </ligand>
</feature>
<evidence type="ECO:0000259" key="15">
    <source>
        <dbReference type="Pfam" id="PF14748"/>
    </source>
</evidence>
<dbReference type="SUPFAM" id="SSF48179">
    <property type="entry name" value="6-phosphogluconate dehydrogenase C-terminal domain-like"/>
    <property type="match status" value="1"/>
</dbReference>
<dbReference type="InterPro" id="IPR008927">
    <property type="entry name" value="6-PGluconate_DH-like_C_sf"/>
</dbReference>
<feature type="binding site" evidence="12">
    <location>
        <begin position="9"/>
        <end position="14"/>
    </location>
    <ligand>
        <name>NADP(+)</name>
        <dbReference type="ChEBI" id="CHEBI:58349"/>
    </ligand>
</feature>
<evidence type="ECO:0000256" key="10">
    <source>
        <dbReference type="HAMAP-Rule" id="MF_01925"/>
    </source>
</evidence>
<dbReference type="GO" id="GO:0055129">
    <property type="term" value="P:L-proline biosynthetic process"/>
    <property type="evidence" value="ECO:0007669"/>
    <property type="project" value="UniProtKB-UniRule"/>
</dbReference>
<evidence type="ECO:0000256" key="4">
    <source>
        <dbReference type="ARBA" id="ARBA00022605"/>
    </source>
</evidence>
<accession>A0A6I4KX63</accession>
<dbReference type="AlphaFoldDB" id="A0A6I4KX63"/>
<evidence type="ECO:0000256" key="5">
    <source>
        <dbReference type="ARBA" id="ARBA00022650"/>
    </source>
</evidence>
<evidence type="ECO:0000313" key="17">
    <source>
        <dbReference type="Proteomes" id="UP000429555"/>
    </source>
</evidence>
<evidence type="ECO:0000256" key="12">
    <source>
        <dbReference type="PIRSR" id="PIRSR000193-1"/>
    </source>
</evidence>
<comment type="catalytic activity">
    <reaction evidence="8 10">
        <text>L-proline + NAD(+) = (S)-1-pyrroline-5-carboxylate + NADH + 2 H(+)</text>
        <dbReference type="Rhea" id="RHEA:14105"/>
        <dbReference type="ChEBI" id="CHEBI:15378"/>
        <dbReference type="ChEBI" id="CHEBI:17388"/>
        <dbReference type="ChEBI" id="CHEBI:57540"/>
        <dbReference type="ChEBI" id="CHEBI:57945"/>
        <dbReference type="ChEBI" id="CHEBI:60039"/>
        <dbReference type="EC" id="1.5.1.2"/>
    </reaction>
</comment>
<evidence type="ECO:0000256" key="2">
    <source>
        <dbReference type="ARBA" id="ARBA00005525"/>
    </source>
</evidence>
<comment type="pathway">
    <text evidence="1 10 13">Amino-acid biosynthesis; L-proline biosynthesis; L-proline from L-glutamate 5-semialdehyde: step 1/1.</text>
</comment>
<comment type="caution">
    <text evidence="16">The sequence shown here is derived from an EMBL/GenBank/DDBJ whole genome shotgun (WGS) entry which is preliminary data.</text>
</comment>
<evidence type="ECO:0000256" key="13">
    <source>
        <dbReference type="RuleBase" id="RU003903"/>
    </source>
</evidence>
<dbReference type="HAMAP" id="MF_01925">
    <property type="entry name" value="P5C_reductase"/>
    <property type="match status" value="1"/>
</dbReference>
<keyword evidence="5 10" id="KW-0641">Proline biosynthesis</keyword>
<dbReference type="InterPro" id="IPR028939">
    <property type="entry name" value="P5C_Rdtase_cat_N"/>
</dbReference>
<evidence type="ECO:0000256" key="3">
    <source>
        <dbReference type="ARBA" id="ARBA00022490"/>
    </source>
</evidence>
<comment type="subcellular location">
    <subcellularLocation>
        <location evidence="10">Cytoplasm</location>
    </subcellularLocation>
</comment>
<sequence length="272" mass="27954">MSSPRIAFIGAGNMAASLIGGLRAQGIPAAAITASDRGAEQRARIAAEHGIELFEGNAQAAAGAEIIVLAVKPQVMKDVCLELAPHLHEGQLLVSIAAGISCASLENWLGPRAIVRCMPNTPALLRQGVSGLFANARVSSAQRQQAELLLSAVGLALWLDEEALIDAVTAVSGSGPAYFFLLIEAMTAAGSKLGLPQATAARLAQHTALGAARMACESEVDAAELRRRVTSPNGTTEAAIKTFQAGGFEALVEQALNAAAARSAELAEQLGK</sequence>
<keyword evidence="6 10" id="KW-0521">NADP</keyword>
<dbReference type="Gene3D" id="3.40.50.720">
    <property type="entry name" value="NAD(P)-binding Rossmann-like Domain"/>
    <property type="match status" value="1"/>
</dbReference>
<dbReference type="Pfam" id="PF03807">
    <property type="entry name" value="F420_oxidored"/>
    <property type="match status" value="1"/>
</dbReference>
<dbReference type="EC" id="1.5.1.2" evidence="10 11"/>
<dbReference type="FunFam" id="1.10.3730.10:FF:000001">
    <property type="entry name" value="Pyrroline-5-carboxylate reductase"/>
    <property type="match status" value="1"/>
</dbReference>
<dbReference type="PANTHER" id="PTHR11645">
    <property type="entry name" value="PYRROLINE-5-CARBOXYLATE REDUCTASE"/>
    <property type="match status" value="1"/>
</dbReference>
<dbReference type="InterPro" id="IPR029036">
    <property type="entry name" value="P5CR_dimer"/>
</dbReference>